<sequence length="77" mass="7848">MRTHLRLLLTFVLLMAAFTSQAQTAAISGKVTVDGVPVAFASVGLAGTAKGATSDASGFYLISQLPSGTYTIKVSAV</sequence>
<keyword evidence="1" id="KW-0732">Signal</keyword>
<dbReference type="Proteomes" id="UP001597641">
    <property type="component" value="Unassembled WGS sequence"/>
</dbReference>
<feature type="signal peptide" evidence="1">
    <location>
        <begin position="1"/>
        <end position="22"/>
    </location>
</feature>
<dbReference type="EMBL" id="JBHUOX010000049">
    <property type="protein sequence ID" value="MFD3003879.1"/>
    <property type="molecule type" value="Genomic_DNA"/>
</dbReference>
<proteinExistence type="predicted"/>
<dbReference type="Pfam" id="PF13620">
    <property type="entry name" value="CarboxypepD_reg"/>
    <property type="match status" value="1"/>
</dbReference>
<protein>
    <submittedName>
        <fullName evidence="2">Carboxypeptidase regulatory-like domain-containing protein</fullName>
    </submittedName>
</protein>
<evidence type="ECO:0000313" key="3">
    <source>
        <dbReference type="Proteomes" id="UP001597641"/>
    </source>
</evidence>
<reference evidence="3" key="1">
    <citation type="journal article" date="2019" name="Int. J. Syst. Evol. Microbiol.">
        <title>The Global Catalogue of Microorganisms (GCM) 10K type strain sequencing project: providing services to taxonomists for standard genome sequencing and annotation.</title>
        <authorList>
            <consortium name="The Broad Institute Genomics Platform"/>
            <consortium name="The Broad Institute Genome Sequencing Center for Infectious Disease"/>
            <person name="Wu L."/>
            <person name="Ma J."/>
        </authorList>
    </citation>
    <scope>NUCLEOTIDE SEQUENCE [LARGE SCALE GENOMIC DNA]</scope>
    <source>
        <strain evidence="3">KCTC 23984</strain>
    </source>
</reference>
<dbReference type="SUPFAM" id="SSF49452">
    <property type="entry name" value="Starch-binding domain-like"/>
    <property type="match status" value="1"/>
</dbReference>
<name>A0ABW6C3V4_9BACT</name>
<evidence type="ECO:0000313" key="2">
    <source>
        <dbReference type="EMBL" id="MFD3003879.1"/>
    </source>
</evidence>
<organism evidence="2 3">
    <name type="scientific">Pontibacter toksunensis</name>
    <dbReference type="NCBI Taxonomy" id="1332631"/>
    <lineage>
        <taxon>Bacteria</taxon>
        <taxon>Pseudomonadati</taxon>
        <taxon>Bacteroidota</taxon>
        <taxon>Cytophagia</taxon>
        <taxon>Cytophagales</taxon>
        <taxon>Hymenobacteraceae</taxon>
        <taxon>Pontibacter</taxon>
    </lineage>
</organism>
<gene>
    <name evidence="2" type="ORF">ACFS7Z_26220</name>
</gene>
<accession>A0ABW6C3V4</accession>
<dbReference type="RefSeq" id="WP_377492129.1">
    <property type="nucleotide sequence ID" value="NZ_JBHUOX010000049.1"/>
</dbReference>
<dbReference type="InterPro" id="IPR013784">
    <property type="entry name" value="Carb-bd-like_fold"/>
</dbReference>
<evidence type="ECO:0000256" key="1">
    <source>
        <dbReference type="SAM" id="SignalP"/>
    </source>
</evidence>
<keyword evidence="3" id="KW-1185">Reference proteome</keyword>
<dbReference type="Gene3D" id="2.60.40.1120">
    <property type="entry name" value="Carboxypeptidase-like, regulatory domain"/>
    <property type="match status" value="1"/>
</dbReference>
<comment type="caution">
    <text evidence="2">The sequence shown here is derived from an EMBL/GenBank/DDBJ whole genome shotgun (WGS) entry which is preliminary data.</text>
</comment>
<feature type="chain" id="PRO_5045380233" evidence="1">
    <location>
        <begin position="23"/>
        <end position="77"/>
    </location>
</feature>
<feature type="non-terminal residue" evidence="2">
    <location>
        <position position="77"/>
    </location>
</feature>